<dbReference type="EMBL" id="FNUJ01000013">
    <property type="protein sequence ID" value="SEF37375.1"/>
    <property type="molecule type" value="Genomic_DNA"/>
</dbReference>
<accession>A0A1H5RG95</accession>
<sequence>MAKHDNSIPGRRRPLRPRPHPRPKVSGPRSVVAKIAGNILARIIAEWLKDLLGDLWNKLDWLWDEFGRFF</sequence>
<keyword evidence="3" id="KW-1185">Reference proteome</keyword>
<reference evidence="3" key="1">
    <citation type="submission" date="2016-10" db="EMBL/GenBank/DDBJ databases">
        <authorList>
            <person name="Varghese N."/>
            <person name="Submissions S."/>
        </authorList>
    </citation>
    <scope>NUCLEOTIDE SEQUENCE [LARGE SCALE GENOMIC DNA]</scope>
    <source>
        <strain evidence="3">DSM 44654</strain>
    </source>
</reference>
<protein>
    <submittedName>
        <fullName evidence="2">Uncharacterized protein</fullName>
    </submittedName>
</protein>
<feature type="compositionally biased region" description="Basic residues" evidence="1">
    <location>
        <begin position="10"/>
        <end position="23"/>
    </location>
</feature>
<gene>
    <name evidence="2" type="ORF">SAMN05421837_113205</name>
</gene>
<dbReference type="Proteomes" id="UP000198878">
    <property type="component" value="Unassembled WGS sequence"/>
</dbReference>
<evidence type="ECO:0000313" key="2">
    <source>
        <dbReference type="EMBL" id="SEF37375.1"/>
    </source>
</evidence>
<dbReference type="AlphaFoldDB" id="A0A1H5RG95"/>
<evidence type="ECO:0000256" key="1">
    <source>
        <dbReference type="SAM" id="MobiDB-lite"/>
    </source>
</evidence>
<name>A0A1H5RG95_9PSEU</name>
<organism evidence="2 3">
    <name type="scientific">Amycolatopsis pretoriensis</name>
    <dbReference type="NCBI Taxonomy" id="218821"/>
    <lineage>
        <taxon>Bacteria</taxon>
        <taxon>Bacillati</taxon>
        <taxon>Actinomycetota</taxon>
        <taxon>Actinomycetes</taxon>
        <taxon>Pseudonocardiales</taxon>
        <taxon>Pseudonocardiaceae</taxon>
        <taxon>Amycolatopsis</taxon>
    </lineage>
</organism>
<evidence type="ECO:0000313" key="3">
    <source>
        <dbReference type="Proteomes" id="UP000198878"/>
    </source>
</evidence>
<proteinExistence type="predicted"/>
<feature type="region of interest" description="Disordered" evidence="1">
    <location>
        <begin position="1"/>
        <end position="29"/>
    </location>
</feature>